<evidence type="ECO:0000259" key="1">
    <source>
        <dbReference type="PROSITE" id="PS51186"/>
    </source>
</evidence>
<sequence>MIQINKATSESDFETITRLADIIWREYYPSIISIAQIDYMLAKFNSSKAIKTQIEEGSIFYYMTYNNKPVGYTAIKLEESFLFLSKLYILKNYRGKGIGKNTLNFINNKAKKYNSRAIKLKVNKYNTASIKAYEKLGFEKTKVMITDIGNGFIMDDYELEKRI</sequence>
<dbReference type="Pfam" id="PF00583">
    <property type="entry name" value="Acetyltransf_1"/>
    <property type="match status" value="1"/>
</dbReference>
<evidence type="ECO:0000313" key="2">
    <source>
        <dbReference type="EMBL" id="OEJ98471.1"/>
    </source>
</evidence>
<dbReference type="CDD" id="cd04301">
    <property type="entry name" value="NAT_SF"/>
    <property type="match status" value="1"/>
</dbReference>
<reference evidence="2 3" key="1">
    <citation type="submission" date="2016-05" db="EMBL/GenBank/DDBJ databases">
        <title>Draft Genome Sequence of Algibacter sp. Strain SK-16 Isolated from the Surface Water of Aburatsubo Inlet.</title>
        <authorList>
            <person name="Wong S.-K."/>
            <person name="Yoshizawa S."/>
            <person name="Nakajima Y."/>
            <person name="Ogura Y."/>
            <person name="Tetsuya H."/>
            <person name="Hamasaki K."/>
        </authorList>
    </citation>
    <scope>NUCLEOTIDE SEQUENCE [LARGE SCALE GENOMIC DNA]</scope>
    <source>
        <strain evidence="2 3">SK-16</strain>
    </source>
</reference>
<dbReference type="Proteomes" id="UP000095713">
    <property type="component" value="Unassembled WGS sequence"/>
</dbReference>
<proteinExistence type="predicted"/>
<dbReference type="EMBL" id="MDJD01000054">
    <property type="protein sequence ID" value="OEJ98471.1"/>
    <property type="molecule type" value="Genomic_DNA"/>
</dbReference>
<organism evidence="2 3">
    <name type="scientific">Flavivirga aquatica</name>
    <dbReference type="NCBI Taxonomy" id="1849968"/>
    <lineage>
        <taxon>Bacteria</taxon>
        <taxon>Pseudomonadati</taxon>
        <taxon>Bacteroidota</taxon>
        <taxon>Flavobacteriia</taxon>
        <taxon>Flavobacteriales</taxon>
        <taxon>Flavobacteriaceae</taxon>
        <taxon>Flavivirga</taxon>
    </lineage>
</organism>
<keyword evidence="2" id="KW-0808">Transferase</keyword>
<dbReference type="AlphaFoldDB" id="A0A1E5SH74"/>
<dbReference type="RefSeq" id="WP_069831159.1">
    <property type="nucleotide sequence ID" value="NZ_MDJD01000054.1"/>
</dbReference>
<evidence type="ECO:0000313" key="3">
    <source>
        <dbReference type="Proteomes" id="UP000095713"/>
    </source>
</evidence>
<keyword evidence="3" id="KW-1185">Reference proteome</keyword>
<accession>A0A1E5SH74</accession>
<gene>
    <name evidence="2" type="ORF">A8C32_04455</name>
</gene>
<dbReference type="PROSITE" id="PS51186">
    <property type="entry name" value="GNAT"/>
    <property type="match status" value="1"/>
</dbReference>
<dbReference type="OrthoDB" id="9800604at2"/>
<dbReference type="InterPro" id="IPR050276">
    <property type="entry name" value="MshD_Acetyltransferase"/>
</dbReference>
<comment type="caution">
    <text evidence="2">The sequence shown here is derived from an EMBL/GenBank/DDBJ whole genome shotgun (WGS) entry which is preliminary data.</text>
</comment>
<dbReference type="GO" id="GO:0016747">
    <property type="term" value="F:acyltransferase activity, transferring groups other than amino-acyl groups"/>
    <property type="evidence" value="ECO:0007669"/>
    <property type="project" value="InterPro"/>
</dbReference>
<dbReference type="STRING" id="1849968.A8C32_04455"/>
<feature type="domain" description="N-acetyltransferase" evidence="1">
    <location>
        <begin position="22"/>
        <end position="163"/>
    </location>
</feature>
<dbReference type="InterPro" id="IPR000182">
    <property type="entry name" value="GNAT_dom"/>
</dbReference>
<name>A0A1E5SH74_9FLAO</name>
<dbReference type="InterPro" id="IPR016181">
    <property type="entry name" value="Acyl_CoA_acyltransferase"/>
</dbReference>
<protein>
    <submittedName>
        <fullName evidence="2">GNAT family N-acetyltransferase</fullName>
    </submittedName>
</protein>
<dbReference type="PANTHER" id="PTHR43617">
    <property type="entry name" value="L-AMINO ACID N-ACETYLTRANSFERASE"/>
    <property type="match status" value="1"/>
</dbReference>
<dbReference type="SUPFAM" id="SSF55729">
    <property type="entry name" value="Acyl-CoA N-acyltransferases (Nat)"/>
    <property type="match status" value="1"/>
</dbReference>
<dbReference type="Gene3D" id="3.40.630.30">
    <property type="match status" value="1"/>
</dbReference>